<feature type="transmembrane region" description="Helical" evidence="1">
    <location>
        <begin position="30"/>
        <end position="51"/>
    </location>
</feature>
<dbReference type="AlphaFoldDB" id="A0AAW6U2M7"/>
<accession>A0AAW6U2M7</accession>
<comment type="caution">
    <text evidence="2">The sequence shown here is derived from an EMBL/GenBank/DDBJ whole genome shotgun (WGS) entry which is preliminary data.</text>
</comment>
<reference evidence="2" key="1">
    <citation type="submission" date="2023-05" db="EMBL/GenBank/DDBJ databases">
        <title>Anaerotaeda fermentans gen. nov., sp. nov., a novel anaerobic planctomycete of the new family within the order Sedimentisphaerales isolated from Taman Peninsula, Russia.</title>
        <authorList>
            <person name="Khomyakova M.A."/>
            <person name="Merkel A.Y."/>
            <person name="Slobodkin A.I."/>
        </authorList>
    </citation>
    <scope>NUCLEOTIDE SEQUENCE</scope>
    <source>
        <strain evidence="2">M17dextr</strain>
    </source>
</reference>
<protein>
    <submittedName>
        <fullName evidence="2">Uncharacterized protein</fullName>
    </submittedName>
</protein>
<dbReference type="Proteomes" id="UP001431776">
    <property type="component" value="Unassembled WGS sequence"/>
</dbReference>
<keyword evidence="1" id="KW-0812">Transmembrane</keyword>
<dbReference type="RefSeq" id="WP_349245593.1">
    <property type="nucleotide sequence ID" value="NZ_JASCXX010000017.1"/>
</dbReference>
<evidence type="ECO:0000313" key="2">
    <source>
        <dbReference type="EMBL" id="MDI6450184.1"/>
    </source>
</evidence>
<proteinExistence type="predicted"/>
<name>A0AAW6U2M7_9BACT</name>
<evidence type="ECO:0000313" key="3">
    <source>
        <dbReference type="Proteomes" id="UP001431776"/>
    </source>
</evidence>
<keyword evidence="1" id="KW-0472">Membrane</keyword>
<keyword evidence="3" id="KW-1185">Reference proteome</keyword>
<organism evidence="2 3">
    <name type="scientific">Anaerobaca lacustris</name>
    <dbReference type="NCBI Taxonomy" id="3044600"/>
    <lineage>
        <taxon>Bacteria</taxon>
        <taxon>Pseudomonadati</taxon>
        <taxon>Planctomycetota</taxon>
        <taxon>Phycisphaerae</taxon>
        <taxon>Sedimentisphaerales</taxon>
        <taxon>Anaerobacaceae</taxon>
        <taxon>Anaerobaca</taxon>
    </lineage>
</organism>
<keyword evidence="1" id="KW-1133">Transmembrane helix</keyword>
<sequence length="203" mass="23141">MTDVVDDGERSCPATALKSRETNEMNHKRFAIGCGVFVAIVVGLSTCLMVWRAAAWMEAIRVEARGRELPADEIRSAFTRLTEHELPEKADNLRAIYEGGRDPGIFVRFTTDAEGIAFIVETLRRPRSTDTTLSAEEWCAMKRFGPTMFVGPMYWQMQLDIHLFDPNSIASARVLKSGPIKRTRFEVLIDHEHHTVYIYAYKR</sequence>
<evidence type="ECO:0000256" key="1">
    <source>
        <dbReference type="SAM" id="Phobius"/>
    </source>
</evidence>
<gene>
    <name evidence="2" type="ORF">QJ522_14080</name>
</gene>
<dbReference type="EMBL" id="JASCXX010000017">
    <property type="protein sequence ID" value="MDI6450184.1"/>
    <property type="molecule type" value="Genomic_DNA"/>
</dbReference>